<keyword evidence="2" id="KW-1185">Reference proteome</keyword>
<name>A0A1M4WX91_9BACT</name>
<protein>
    <submittedName>
        <fullName evidence="1">Uncharacterized protein</fullName>
    </submittedName>
</protein>
<organism evidence="1 2">
    <name type="scientific">Cnuella takakiae</name>
    <dbReference type="NCBI Taxonomy" id="1302690"/>
    <lineage>
        <taxon>Bacteria</taxon>
        <taxon>Pseudomonadati</taxon>
        <taxon>Bacteroidota</taxon>
        <taxon>Chitinophagia</taxon>
        <taxon>Chitinophagales</taxon>
        <taxon>Chitinophagaceae</taxon>
        <taxon>Cnuella</taxon>
    </lineage>
</organism>
<sequence>MNTFLLCFMWVAAACATIPEQQSDRFADTSVLEASDSRMARVAGAR</sequence>
<dbReference type="Proteomes" id="UP000184368">
    <property type="component" value="Unassembled WGS sequence"/>
</dbReference>
<dbReference type="AlphaFoldDB" id="A0A1M4WX91"/>
<evidence type="ECO:0000313" key="2">
    <source>
        <dbReference type="Proteomes" id="UP000184368"/>
    </source>
</evidence>
<evidence type="ECO:0000313" key="1">
    <source>
        <dbReference type="EMBL" id="SHE85849.1"/>
    </source>
</evidence>
<dbReference type="RefSeq" id="WP_158069933.1">
    <property type="nucleotide sequence ID" value="NZ_FQUO01000003.1"/>
</dbReference>
<proteinExistence type="predicted"/>
<accession>A0A1M4WX91</accession>
<gene>
    <name evidence="1" type="ORF">SAMN05444008_103175</name>
</gene>
<reference evidence="1 2" key="1">
    <citation type="submission" date="2016-11" db="EMBL/GenBank/DDBJ databases">
        <authorList>
            <person name="Jaros S."/>
            <person name="Januszkiewicz K."/>
            <person name="Wedrychowicz H."/>
        </authorList>
    </citation>
    <scope>NUCLEOTIDE SEQUENCE [LARGE SCALE GENOMIC DNA]</scope>
    <source>
        <strain evidence="1 2">DSM 26897</strain>
    </source>
</reference>
<dbReference type="EMBL" id="FQUO01000003">
    <property type="protein sequence ID" value="SHE85849.1"/>
    <property type="molecule type" value="Genomic_DNA"/>
</dbReference>